<dbReference type="AlphaFoldDB" id="A0A8S1NMQ6"/>
<feature type="region of interest" description="Disordered" evidence="1">
    <location>
        <begin position="20"/>
        <end position="52"/>
    </location>
</feature>
<evidence type="ECO:0000256" key="1">
    <source>
        <dbReference type="SAM" id="MobiDB-lite"/>
    </source>
</evidence>
<evidence type="ECO:0000313" key="2">
    <source>
        <dbReference type="EMBL" id="CAD8091676.1"/>
    </source>
</evidence>
<keyword evidence="4" id="KW-1185">Reference proteome</keyword>
<proteinExistence type="predicted"/>
<reference evidence="2" key="1">
    <citation type="submission" date="2021-01" db="EMBL/GenBank/DDBJ databases">
        <authorList>
            <consortium name="Genoscope - CEA"/>
            <person name="William W."/>
        </authorList>
    </citation>
    <scope>NUCLEOTIDE SEQUENCE</scope>
</reference>
<dbReference type="EMBL" id="CAJJDM010000248">
    <property type="protein sequence ID" value="CAD8118423.1"/>
    <property type="molecule type" value="Genomic_DNA"/>
</dbReference>
<accession>A0A8S1NMQ6</accession>
<sequence>MKLKQRKIELELKLKQKELETKQNQKQDQNIDQKKTIFKQSQPQDSKKWKGVLKKCKQINIHNHPQLQHK</sequence>
<dbReference type="EMBL" id="CAJJDM010000092">
    <property type="protein sequence ID" value="CAD8091676.1"/>
    <property type="molecule type" value="Genomic_DNA"/>
</dbReference>
<gene>
    <name evidence="2" type="ORF">PPRIM_AZ9-3.1.T0890002</name>
    <name evidence="3" type="ORF">PPRIM_AZ9-3.1.T2390002</name>
</gene>
<comment type="caution">
    <text evidence="2">The sequence shown here is derived from an EMBL/GenBank/DDBJ whole genome shotgun (WGS) entry which is preliminary data.</text>
</comment>
<feature type="compositionally biased region" description="Basic and acidic residues" evidence="1">
    <location>
        <begin position="20"/>
        <end position="35"/>
    </location>
</feature>
<dbReference type="Proteomes" id="UP000688137">
    <property type="component" value="Unassembled WGS sequence"/>
</dbReference>
<protein>
    <submittedName>
        <fullName evidence="2">Uncharacterized protein</fullName>
    </submittedName>
</protein>
<evidence type="ECO:0000313" key="3">
    <source>
        <dbReference type="EMBL" id="CAD8118423.1"/>
    </source>
</evidence>
<organism evidence="2 4">
    <name type="scientific">Paramecium primaurelia</name>
    <dbReference type="NCBI Taxonomy" id="5886"/>
    <lineage>
        <taxon>Eukaryota</taxon>
        <taxon>Sar</taxon>
        <taxon>Alveolata</taxon>
        <taxon>Ciliophora</taxon>
        <taxon>Intramacronucleata</taxon>
        <taxon>Oligohymenophorea</taxon>
        <taxon>Peniculida</taxon>
        <taxon>Parameciidae</taxon>
        <taxon>Paramecium</taxon>
    </lineage>
</organism>
<name>A0A8S1NMQ6_PARPR</name>
<evidence type="ECO:0000313" key="4">
    <source>
        <dbReference type="Proteomes" id="UP000688137"/>
    </source>
</evidence>